<name>A0AAJ2B828_9HYPH</name>
<evidence type="ECO:0000313" key="2">
    <source>
        <dbReference type="EMBL" id="MDR6100979.1"/>
    </source>
</evidence>
<reference evidence="2" key="1">
    <citation type="submission" date="2023-08" db="EMBL/GenBank/DDBJ databases">
        <title>Functional and genomic diversity of the sorghum phyllosphere microbiome.</title>
        <authorList>
            <person name="Shade A."/>
        </authorList>
    </citation>
    <scope>NUCLEOTIDE SEQUENCE</scope>
    <source>
        <strain evidence="2">SORGH_AS_0974</strain>
    </source>
</reference>
<protein>
    <submittedName>
        <fullName evidence="2">Transposase</fullName>
    </submittedName>
</protein>
<accession>A0AAJ2B828</accession>
<dbReference type="InterPro" id="IPR025948">
    <property type="entry name" value="HTH-like_dom"/>
</dbReference>
<organism evidence="2 3">
    <name type="scientific">Agrobacterium larrymoorei</name>
    <dbReference type="NCBI Taxonomy" id="160699"/>
    <lineage>
        <taxon>Bacteria</taxon>
        <taxon>Pseudomonadati</taxon>
        <taxon>Pseudomonadota</taxon>
        <taxon>Alphaproteobacteria</taxon>
        <taxon>Hyphomicrobiales</taxon>
        <taxon>Rhizobiaceae</taxon>
        <taxon>Rhizobium/Agrobacterium group</taxon>
        <taxon>Agrobacterium</taxon>
    </lineage>
</organism>
<dbReference type="Pfam" id="PF13276">
    <property type="entry name" value="HTH_21"/>
    <property type="match status" value="1"/>
</dbReference>
<dbReference type="EMBL" id="JAVIZC010000001">
    <property type="protein sequence ID" value="MDR6100979.1"/>
    <property type="molecule type" value="Genomic_DNA"/>
</dbReference>
<feature type="domain" description="HTH-like" evidence="1">
    <location>
        <begin position="35"/>
        <end position="88"/>
    </location>
</feature>
<sequence>MIDRSHKLAVERQAKLLGVSRGSVCYLPGPVPDGDLALMRRIDELHLDFPFAGSRMLQGLLRGEGLEIGWLRVAALKKKMGIEAICRHLNTAKPVPGHEIDPYLLRKLEVTRPN</sequence>
<gene>
    <name evidence="2" type="ORF">QE369_001157</name>
</gene>
<evidence type="ECO:0000259" key="1">
    <source>
        <dbReference type="Pfam" id="PF13276"/>
    </source>
</evidence>
<proteinExistence type="predicted"/>
<evidence type="ECO:0000313" key="3">
    <source>
        <dbReference type="Proteomes" id="UP001255601"/>
    </source>
</evidence>
<dbReference type="AlphaFoldDB" id="A0AAJ2B828"/>
<dbReference type="Proteomes" id="UP001255601">
    <property type="component" value="Unassembled WGS sequence"/>
</dbReference>
<comment type="caution">
    <text evidence="2">The sequence shown here is derived from an EMBL/GenBank/DDBJ whole genome shotgun (WGS) entry which is preliminary data.</text>
</comment>